<dbReference type="InterPro" id="IPR004183">
    <property type="entry name" value="Xdiol_dOase_suB"/>
</dbReference>
<keyword evidence="4" id="KW-0862">Zinc</keyword>
<keyword evidence="7" id="KW-0223">Dioxygenase</keyword>
<organism evidence="7 8">
    <name type="scientific">Tetrahymena thermophila (strain SB210)</name>
    <dbReference type="NCBI Taxonomy" id="312017"/>
    <lineage>
        <taxon>Eukaryota</taxon>
        <taxon>Sar</taxon>
        <taxon>Alveolata</taxon>
        <taxon>Ciliophora</taxon>
        <taxon>Intramacronucleata</taxon>
        <taxon>Oligohymenophorea</taxon>
        <taxon>Hymenostomatida</taxon>
        <taxon>Tetrahymenina</taxon>
        <taxon>Tetrahymenidae</taxon>
        <taxon>Tetrahymena</taxon>
    </lineage>
</organism>
<keyword evidence="5" id="KW-0560">Oxidoreductase</keyword>
<proteinExistence type="inferred from homology"/>
<dbReference type="Pfam" id="PF02900">
    <property type="entry name" value="LigB"/>
    <property type="match status" value="1"/>
</dbReference>
<dbReference type="SUPFAM" id="SSF53213">
    <property type="entry name" value="LigB-like"/>
    <property type="match status" value="1"/>
</dbReference>
<dbReference type="GeneID" id="7825696"/>
<dbReference type="InterPro" id="IPR014436">
    <property type="entry name" value="Extradiol_dOase_DODA"/>
</dbReference>
<comment type="cofactor">
    <cofactor evidence="1">
        <name>Zn(2+)</name>
        <dbReference type="ChEBI" id="CHEBI:29105"/>
    </cofactor>
</comment>
<dbReference type="GO" id="GO:0016702">
    <property type="term" value="F:oxidoreductase activity, acting on single donors with incorporation of molecular oxygen, incorporation of two atoms of oxygen"/>
    <property type="evidence" value="ECO:0007669"/>
    <property type="project" value="UniProtKB-ARBA"/>
</dbReference>
<dbReference type="CDD" id="cd07363">
    <property type="entry name" value="45_DOPA_Dioxygenase"/>
    <property type="match status" value="1"/>
</dbReference>
<dbReference type="PANTHER" id="PTHR30096:SF0">
    <property type="entry name" value="4,5-DOPA DIOXYGENASE EXTRADIOL-LIKE PROTEIN"/>
    <property type="match status" value="1"/>
</dbReference>
<dbReference type="PIRSF" id="PIRSF006157">
    <property type="entry name" value="Doxgns_DODA"/>
    <property type="match status" value="1"/>
</dbReference>
<evidence type="ECO:0000313" key="7">
    <source>
        <dbReference type="EMBL" id="EAR98512.1"/>
    </source>
</evidence>
<evidence type="ECO:0000313" key="8">
    <source>
        <dbReference type="Proteomes" id="UP000009168"/>
    </source>
</evidence>
<keyword evidence="8" id="KW-1185">Reference proteome</keyword>
<dbReference type="STRING" id="312017.Q23Q23"/>
<evidence type="ECO:0000256" key="4">
    <source>
        <dbReference type="ARBA" id="ARBA00022833"/>
    </source>
</evidence>
<sequence length="275" mass="31585">MSNLTQKNLPSVFISHGLVGETLRPGTDLFEQLNKFSKSQSYLPNVETVIIVSGHWECDEITVNLNPQPELDHDHPSEWLYKFDFRLETNVPLANKIKDKLKKSGMTIKTTTTASADHGAWGGLFALYDINTQQKVYHSQNKQYVPKVVLVSLDTKMDPQKHYDLGKILGEFRDEKTMIICSGASTHNFNYNRKPGFTEQSKIWEKWLQSIVTDQNVEIRHSIVNFKQNKLYHYMHHSDDHFMPLVVASGSSREPGQLICLELQFTSMCSCYLFP</sequence>
<dbReference type="EMBL" id="GG662650">
    <property type="protein sequence ID" value="EAR98512.1"/>
    <property type="molecule type" value="Genomic_DNA"/>
</dbReference>
<evidence type="ECO:0000256" key="1">
    <source>
        <dbReference type="ARBA" id="ARBA00001947"/>
    </source>
</evidence>
<name>Q23Q23_TETTS</name>
<reference evidence="8" key="1">
    <citation type="journal article" date="2006" name="PLoS Biol.">
        <title>Macronuclear genome sequence of the ciliate Tetrahymena thermophila, a model eukaryote.</title>
        <authorList>
            <person name="Eisen J.A."/>
            <person name="Coyne R.S."/>
            <person name="Wu M."/>
            <person name="Wu D."/>
            <person name="Thiagarajan M."/>
            <person name="Wortman J.R."/>
            <person name="Badger J.H."/>
            <person name="Ren Q."/>
            <person name="Amedeo P."/>
            <person name="Jones K.M."/>
            <person name="Tallon L.J."/>
            <person name="Delcher A.L."/>
            <person name="Salzberg S.L."/>
            <person name="Silva J.C."/>
            <person name="Haas B.J."/>
            <person name="Majoros W.H."/>
            <person name="Farzad M."/>
            <person name="Carlton J.M."/>
            <person name="Smith R.K. Jr."/>
            <person name="Garg J."/>
            <person name="Pearlman R.E."/>
            <person name="Karrer K.M."/>
            <person name="Sun L."/>
            <person name="Manning G."/>
            <person name="Elde N.C."/>
            <person name="Turkewitz A.P."/>
            <person name="Asai D.J."/>
            <person name="Wilkes D.E."/>
            <person name="Wang Y."/>
            <person name="Cai H."/>
            <person name="Collins K."/>
            <person name="Stewart B.A."/>
            <person name="Lee S.R."/>
            <person name="Wilamowska K."/>
            <person name="Weinberg Z."/>
            <person name="Ruzzo W.L."/>
            <person name="Wloga D."/>
            <person name="Gaertig J."/>
            <person name="Frankel J."/>
            <person name="Tsao C.-C."/>
            <person name="Gorovsky M.A."/>
            <person name="Keeling P.J."/>
            <person name="Waller R.F."/>
            <person name="Patron N.J."/>
            <person name="Cherry J.M."/>
            <person name="Stover N.A."/>
            <person name="Krieger C.J."/>
            <person name="del Toro C."/>
            <person name="Ryder H.F."/>
            <person name="Williamson S.C."/>
            <person name="Barbeau R.A."/>
            <person name="Hamilton E.P."/>
            <person name="Orias E."/>
        </authorList>
    </citation>
    <scope>NUCLEOTIDE SEQUENCE [LARGE SCALE GENOMIC DNA]</scope>
    <source>
        <strain evidence="8">SB210</strain>
    </source>
</reference>
<dbReference type="Proteomes" id="UP000009168">
    <property type="component" value="Unassembled WGS sequence"/>
</dbReference>
<gene>
    <name evidence="7" type="ORF">TTHERM_00460610</name>
</gene>
<accession>Q23Q23</accession>
<dbReference type="OrthoDB" id="7396853at2759"/>
<dbReference type="RefSeq" id="XP_001018757.1">
    <property type="nucleotide sequence ID" value="XM_001018757.1"/>
</dbReference>
<protein>
    <submittedName>
        <fullName evidence="7">Aromatic ring-opening dioxygenase catalytic subunit LigB</fullName>
    </submittedName>
</protein>
<dbReference type="GO" id="GO:0008198">
    <property type="term" value="F:ferrous iron binding"/>
    <property type="evidence" value="ECO:0007669"/>
    <property type="project" value="InterPro"/>
</dbReference>
<evidence type="ECO:0000256" key="3">
    <source>
        <dbReference type="ARBA" id="ARBA00022723"/>
    </source>
</evidence>
<dbReference type="OMA" id="FDPHFHM"/>
<evidence type="ECO:0000259" key="6">
    <source>
        <dbReference type="Pfam" id="PF02900"/>
    </source>
</evidence>
<dbReference type="GO" id="GO:0008270">
    <property type="term" value="F:zinc ion binding"/>
    <property type="evidence" value="ECO:0007669"/>
    <property type="project" value="InterPro"/>
</dbReference>
<dbReference type="HOGENOM" id="CLU_1013664_0_0_1"/>
<evidence type="ECO:0000256" key="2">
    <source>
        <dbReference type="ARBA" id="ARBA00007581"/>
    </source>
</evidence>
<dbReference type="KEGG" id="tet:TTHERM_00460610"/>
<keyword evidence="3" id="KW-0479">Metal-binding</keyword>
<dbReference type="PANTHER" id="PTHR30096">
    <property type="entry name" value="4,5-DOPA DIOXYGENASE EXTRADIOL-LIKE PROTEIN"/>
    <property type="match status" value="1"/>
</dbReference>
<comment type="similarity">
    <text evidence="2">Belongs to the DODA-type extradiol aromatic ring-opening dioxygenase family.</text>
</comment>
<dbReference type="InParanoid" id="Q23Q23"/>
<dbReference type="AlphaFoldDB" id="Q23Q23"/>
<evidence type="ECO:0000256" key="5">
    <source>
        <dbReference type="ARBA" id="ARBA00023002"/>
    </source>
</evidence>
<feature type="domain" description="Extradiol ring-cleavage dioxygenase class III enzyme subunit B" evidence="6">
    <location>
        <begin position="26"/>
        <end position="253"/>
    </location>
</feature>
<dbReference type="Gene3D" id="3.40.830.10">
    <property type="entry name" value="LigB-like"/>
    <property type="match status" value="1"/>
</dbReference>